<comment type="caution">
    <text evidence="2">The sequence shown here is derived from an EMBL/GenBank/DDBJ whole genome shotgun (WGS) entry which is preliminary data.</text>
</comment>
<gene>
    <name evidence="2" type="ORF">HGRIS_005909</name>
</gene>
<sequence>MASFVRTIVAKTADQIIAKVNTLSKSHAGHTLLFALSASARYRSTDLQSLVDCLHAQFPSSVGCLSAPLLAASNVTDKPLAAESNHEAEPEPLMSCSIALFEPGRATVFRSSIPGKADVQVGRWHAFRDTHNERKSSLVEVDDRAHERLLHDGMIDWERIWRREETTSPLPQELQSVDRSSIHSILYMSDTAYEGLANTLSTCLPRTNLLGLIGTSTPFITGRPVTLFHNGHILQSGAVGLALTGTNEGSAPTMRARYPGWTSISPTYKVTNAEGNLITGLDGQNPTQLLLRLLGPNTQRLTETGSVHESDQLGIADMSNSQIHLILGGDPARGPIALASDSAPSIGTSVQIHHRPRGPSKDLQPLLQLCNVGASHTLHFLKSPSEGPALSNCPAYLENLGFLRTSNNEEGYILAHTFLAASENGWVLGQEAGNDLGVWPWRCMAEGGLSSLNFP</sequence>
<evidence type="ECO:0000259" key="1">
    <source>
        <dbReference type="Pfam" id="PF08495"/>
    </source>
</evidence>
<dbReference type="Proteomes" id="UP001556367">
    <property type="component" value="Unassembled WGS sequence"/>
</dbReference>
<keyword evidence="3" id="KW-1185">Reference proteome</keyword>
<feature type="domain" description="FIST" evidence="1">
    <location>
        <begin position="185"/>
        <end position="284"/>
    </location>
</feature>
<dbReference type="InterPro" id="IPR013702">
    <property type="entry name" value="FIST_domain_N"/>
</dbReference>
<dbReference type="EMBL" id="JASNQZ010000001">
    <property type="protein sequence ID" value="KAL0960900.1"/>
    <property type="molecule type" value="Genomic_DNA"/>
</dbReference>
<accession>A0ABR3JZQ1</accession>
<protein>
    <recommendedName>
        <fullName evidence="1">FIST domain-containing protein</fullName>
    </recommendedName>
</protein>
<evidence type="ECO:0000313" key="2">
    <source>
        <dbReference type="EMBL" id="KAL0960900.1"/>
    </source>
</evidence>
<name>A0ABR3JZQ1_9AGAR</name>
<reference evidence="3" key="1">
    <citation type="submission" date="2024-06" db="EMBL/GenBank/DDBJ databases">
        <title>Multi-omics analyses provide insights into the biosynthesis of the anticancer antibiotic pleurotin in Hohenbuehelia grisea.</title>
        <authorList>
            <person name="Weaver J.A."/>
            <person name="Alberti F."/>
        </authorList>
    </citation>
    <scope>NUCLEOTIDE SEQUENCE [LARGE SCALE GENOMIC DNA]</scope>
    <source>
        <strain evidence="3">T-177</strain>
    </source>
</reference>
<evidence type="ECO:0000313" key="3">
    <source>
        <dbReference type="Proteomes" id="UP001556367"/>
    </source>
</evidence>
<organism evidence="2 3">
    <name type="scientific">Hohenbuehelia grisea</name>
    <dbReference type="NCBI Taxonomy" id="104357"/>
    <lineage>
        <taxon>Eukaryota</taxon>
        <taxon>Fungi</taxon>
        <taxon>Dikarya</taxon>
        <taxon>Basidiomycota</taxon>
        <taxon>Agaricomycotina</taxon>
        <taxon>Agaricomycetes</taxon>
        <taxon>Agaricomycetidae</taxon>
        <taxon>Agaricales</taxon>
        <taxon>Pleurotineae</taxon>
        <taxon>Pleurotaceae</taxon>
        <taxon>Hohenbuehelia</taxon>
    </lineage>
</organism>
<dbReference type="Pfam" id="PF08495">
    <property type="entry name" value="FIST"/>
    <property type="match status" value="1"/>
</dbReference>
<proteinExistence type="predicted"/>